<comment type="caution">
    <text evidence="5">The sequence shown here is derived from an EMBL/GenBank/DDBJ whole genome shotgun (WGS) entry which is preliminary data.</text>
</comment>
<dbReference type="InterPro" id="IPR049492">
    <property type="entry name" value="BD-FAE-like_dom"/>
</dbReference>
<feature type="domain" description="SGNH hydrolase-type esterase" evidence="3">
    <location>
        <begin position="60"/>
        <end position="222"/>
    </location>
</feature>
<dbReference type="InterPro" id="IPR029058">
    <property type="entry name" value="AB_hydrolase_fold"/>
</dbReference>
<evidence type="ECO:0000256" key="1">
    <source>
        <dbReference type="ARBA" id="ARBA00038184"/>
    </source>
</evidence>
<dbReference type="InterPro" id="IPR013830">
    <property type="entry name" value="SGNH_hydro"/>
</dbReference>
<dbReference type="RefSeq" id="WP_007277045.1">
    <property type="nucleotide sequence ID" value="NZ_ABCK01000002.1"/>
</dbReference>
<evidence type="ECO:0000259" key="3">
    <source>
        <dbReference type="Pfam" id="PF13472"/>
    </source>
</evidence>
<proteinExistence type="inferred from homology"/>
<protein>
    <submittedName>
        <fullName evidence="5">TonB-like protein</fullName>
    </submittedName>
</protein>
<dbReference type="PANTHER" id="PTHR11852">
    <property type="entry name" value="PLATELET-ACTIVATING FACTOR ACETYLHYDROLASE"/>
    <property type="match status" value="1"/>
</dbReference>
<dbReference type="Gene3D" id="3.40.50.1820">
    <property type="entry name" value="alpha/beta hydrolase"/>
    <property type="match status" value="1"/>
</dbReference>
<feature type="signal peptide" evidence="2">
    <location>
        <begin position="1"/>
        <end position="23"/>
    </location>
</feature>
<dbReference type="Gene3D" id="3.40.50.1110">
    <property type="entry name" value="SGNH hydrolase"/>
    <property type="match status" value="1"/>
</dbReference>
<dbReference type="eggNOG" id="COG0657">
    <property type="taxonomic scope" value="Bacteria"/>
</dbReference>
<feature type="chain" id="PRO_5002693921" evidence="2">
    <location>
        <begin position="24"/>
        <end position="508"/>
    </location>
</feature>
<dbReference type="GO" id="GO:0016788">
    <property type="term" value="F:hydrolase activity, acting on ester bonds"/>
    <property type="evidence" value="ECO:0007669"/>
    <property type="project" value="UniProtKB-ARBA"/>
</dbReference>
<evidence type="ECO:0000313" key="5">
    <source>
        <dbReference type="EMBL" id="EDM29323.1"/>
    </source>
</evidence>
<evidence type="ECO:0000256" key="2">
    <source>
        <dbReference type="SAM" id="SignalP"/>
    </source>
</evidence>
<evidence type="ECO:0000259" key="4">
    <source>
        <dbReference type="Pfam" id="PF20434"/>
    </source>
</evidence>
<accession>A6DGK6</accession>
<dbReference type="InterPro" id="IPR036514">
    <property type="entry name" value="SGNH_hydro_sf"/>
</dbReference>
<dbReference type="Pfam" id="PF20434">
    <property type="entry name" value="BD-FAE"/>
    <property type="match status" value="1"/>
</dbReference>
<organism evidence="5 6">
    <name type="scientific">Lentisphaera araneosa HTCC2155</name>
    <dbReference type="NCBI Taxonomy" id="313628"/>
    <lineage>
        <taxon>Bacteria</taxon>
        <taxon>Pseudomonadati</taxon>
        <taxon>Lentisphaerota</taxon>
        <taxon>Lentisphaeria</taxon>
        <taxon>Lentisphaerales</taxon>
        <taxon>Lentisphaeraceae</taxon>
        <taxon>Lentisphaera</taxon>
    </lineage>
</organism>
<gene>
    <name evidence="5" type="ORF">LNTAR_23074</name>
</gene>
<dbReference type="eggNOG" id="COG2755">
    <property type="taxonomic scope" value="Bacteria"/>
</dbReference>
<dbReference type="SUPFAM" id="SSF53474">
    <property type="entry name" value="alpha/beta-Hydrolases"/>
    <property type="match status" value="1"/>
</dbReference>
<feature type="domain" description="BD-FAE-like" evidence="4">
    <location>
        <begin position="333"/>
        <end position="415"/>
    </location>
</feature>
<dbReference type="STRING" id="313628.LNTAR_23074"/>
<dbReference type="Pfam" id="PF13472">
    <property type="entry name" value="Lipase_GDSL_2"/>
    <property type="match status" value="1"/>
</dbReference>
<name>A6DGK6_9BACT</name>
<dbReference type="Proteomes" id="UP000004947">
    <property type="component" value="Unassembled WGS sequence"/>
</dbReference>
<dbReference type="EMBL" id="ABCK01000002">
    <property type="protein sequence ID" value="EDM29323.1"/>
    <property type="molecule type" value="Genomic_DNA"/>
</dbReference>
<dbReference type="PANTHER" id="PTHR11852:SF0">
    <property type="entry name" value="PLATELET-ACTIVATING FACTOR ACETYLHYDROLASE IB SUBUNIT BETA HOMOLOG"/>
    <property type="match status" value="1"/>
</dbReference>
<evidence type="ECO:0000313" key="6">
    <source>
        <dbReference type="Proteomes" id="UP000004947"/>
    </source>
</evidence>
<sequence>MKSTLILSKFLLLLLLFSLNTFANSAGTTSPQKGRHQWWTPRHQEKLAEAQKGGIDLVMIGDSITHFWEKQKTYPKVFAPYKVLNLGFGGDRTQNVLWRIQNGEIDGLSPKFVTIMIGTNNISSNQVADIASGIKAIVSELKKRLPETKVLLFSVFPRHHSRGKGEDYKEVQALNKLIPAIADDKQVFHHDLTAIFQEENGELKTALYGRDRLHLSNEGYAAWGKALNAILAKYDSAKSAKSPSSEKKLNSQQAPIIRLWPIERVGSEENRLKLVFRDRRGRKQLCGVKDPYLTVYPAKTDKPAVALIYNPGGAYKVLGIPTKEHIKEWNDLGITVFVHRYSIPDKADQAFQDLQRTLRLVRFNAKKWNIDPNNIGVFGNSAGGHLSARLTQNYDQKVYEDIDEADQVSCEPNFAILQCAAYFQGIKMDKDFDAEMFPMKNSVAPTFLTYSKDDKFCMGGVEYDKRLKAAGGAIELKLYEKGGHGMGGCDWFSEAKNWLKEQKIIADQ</sequence>
<comment type="similarity">
    <text evidence="1">Belongs to the 'GDSL' lipolytic enzyme family. Platelet-activating factor acetylhydrolase IB beta/gamma subunits subfamily.</text>
</comment>
<dbReference type="OrthoDB" id="9794725at2"/>
<reference evidence="5 6" key="1">
    <citation type="journal article" date="2010" name="J. Bacteriol.">
        <title>Genome sequence of Lentisphaera araneosa HTCC2155T, the type species of the order Lentisphaerales in the phylum Lentisphaerae.</title>
        <authorList>
            <person name="Thrash J.C."/>
            <person name="Cho J.C."/>
            <person name="Vergin K.L."/>
            <person name="Morris R.M."/>
            <person name="Giovannoni S.J."/>
        </authorList>
    </citation>
    <scope>NUCLEOTIDE SEQUENCE [LARGE SCALE GENOMIC DNA]</scope>
    <source>
        <strain evidence="5 6">HTCC2155</strain>
    </source>
</reference>
<keyword evidence="2" id="KW-0732">Signal</keyword>
<dbReference type="SUPFAM" id="SSF52266">
    <property type="entry name" value="SGNH hydrolase"/>
    <property type="match status" value="1"/>
</dbReference>
<dbReference type="AlphaFoldDB" id="A6DGK6"/>
<keyword evidence="6" id="KW-1185">Reference proteome</keyword>